<accession>A0AAQ1SP20</accession>
<dbReference type="AlphaFoldDB" id="A0AAQ1SP20"/>
<sequence length="54" mass="6455">MMEIFYFLLMQSIQSISNNTDLSILFPIKNGNFLDLFILTSFFGYLKECSWYKK</sequence>
<organism evidence="1 2">
    <name type="scientific">Leptospira interrogans serovar Manilae</name>
    <dbReference type="NCBI Taxonomy" id="214675"/>
    <lineage>
        <taxon>Bacteria</taxon>
        <taxon>Pseudomonadati</taxon>
        <taxon>Spirochaetota</taxon>
        <taxon>Spirochaetia</taxon>
        <taxon>Leptospirales</taxon>
        <taxon>Leptospiraceae</taxon>
        <taxon>Leptospira</taxon>
    </lineage>
</organism>
<comment type="caution">
    <text evidence="1">The sequence shown here is derived from an EMBL/GenBank/DDBJ whole genome shotgun (WGS) entry which is preliminary data.</text>
</comment>
<dbReference type="EMBL" id="OEJX01000031">
    <property type="protein sequence ID" value="SOR62035.1"/>
    <property type="molecule type" value="Genomic_DNA"/>
</dbReference>
<dbReference type="Proteomes" id="UP000234460">
    <property type="component" value="Chromosome LMANV2"/>
</dbReference>
<reference evidence="1 2" key="1">
    <citation type="submission" date="2017-11" db="EMBL/GenBank/DDBJ databases">
        <authorList>
            <person name="Lechat P."/>
        </authorList>
    </citation>
    <scope>NUCLEOTIDE SEQUENCE [LARGE SCALE GENOMIC DNA]</scope>
    <source>
        <strain evidence="1">L495</strain>
    </source>
</reference>
<evidence type="ECO:0000313" key="2">
    <source>
        <dbReference type="Proteomes" id="UP000234460"/>
    </source>
</evidence>
<protein>
    <submittedName>
        <fullName evidence="1">Uncharacterized protein</fullName>
    </submittedName>
</protein>
<proteinExistence type="predicted"/>
<name>A0AAQ1SP20_LEPIR</name>
<gene>
    <name evidence="1" type="ORF">LMANV2_370096</name>
</gene>
<evidence type="ECO:0000313" key="1">
    <source>
        <dbReference type="EMBL" id="SOR62035.1"/>
    </source>
</evidence>